<dbReference type="SFLD" id="SFLDF00310">
    <property type="entry name" value="oxygen-independent_coproporphy"/>
    <property type="match status" value="1"/>
</dbReference>
<dbReference type="SFLD" id="SFLDG01082">
    <property type="entry name" value="B12-binding_domain_containing"/>
    <property type="match status" value="1"/>
</dbReference>
<dbReference type="EC" id="1.3.98.3" evidence="6"/>
<dbReference type="SUPFAM" id="SSF102114">
    <property type="entry name" value="Radical SAM enzymes"/>
    <property type="match status" value="1"/>
</dbReference>
<dbReference type="InterPro" id="IPR058240">
    <property type="entry name" value="rSAM_sf"/>
</dbReference>
<dbReference type="InterPro" id="IPR034505">
    <property type="entry name" value="Coproporphyrinogen-III_oxidase"/>
</dbReference>
<gene>
    <name evidence="6" type="primary">hemZ</name>
    <name evidence="6" type="ORF">H8S18_01970</name>
</gene>
<sequence length="494" mass="56738">MFSLYTETPSFFNDICEEIRLFLPEEKQIIQLDDKNETNAGKLIRHFFWHDEAGWHNKVEYYEDGRQRAASCELPIFTDDNGDPVDITANTLLARKLKKHAVKHLIYRVMQEAYQKSMPWGSLTGIRPTKLFRELAARHGTARARRIFTDRYDVSRPKTRLAEKICAVQAPFISHMDGQELDIYIGIPFCVSRCKYCSFISRDLKFNETIKDQYLPCLLHEMEAMKDIVEKYRIRSVYIGGGTPTALSDHDLATVLEAVNKWFPDRLEFTVEAGRPDTVTATKLRILKEHGVERISINAQTANDRTLELIGRKHTLEDFKRAFSLANTYGFQSINTDIILGLPHEGLRDVEKTLAEIMKFEPDNVTVHTLAIKQSSAFAEERQNDLPGAETVSEMVDLAQEFLSAKGYLPYYLYRQKYMSGNLENVGFALPGKECIYNIDIMEETVSNLAFGAGAISKKLFLDQNLIKRAPNVKDLKNYIDRTEEMIGRKKELF</sequence>
<protein>
    <submittedName>
        <fullName evidence="6">Coproporphyrinogen dehydrogenase HemZ</fullName>
        <ecNumber evidence="6">1.3.98.3</ecNumber>
    </submittedName>
</protein>
<dbReference type="Gene3D" id="3.20.20.70">
    <property type="entry name" value="Aldolase class I"/>
    <property type="match status" value="1"/>
</dbReference>
<comment type="caution">
    <text evidence="6">The sequence shown here is derived from an EMBL/GenBank/DDBJ whole genome shotgun (WGS) entry which is preliminary data.</text>
</comment>
<keyword evidence="2" id="KW-0479">Metal-binding</keyword>
<keyword evidence="6" id="KW-0560">Oxidoreductase</keyword>
<reference evidence="6 7" key="1">
    <citation type="submission" date="2020-08" db="EMBL/GenBank/DDBJ databases">
        <title>Genome public.</title>
        <authorList>
            <person name="Liu C."/>
            <person name="Sun Q."/>
        </authorList>
    </citation>
    <scope>NUCLEOTIDE SEQUENCE [LARGE SCALE GENOMIC DNA]</scope>
    <source>
        <strain evidence="6 7">NSJ-35</strain>
    </source>
</reference>
<dbReference type="PROSITE" id="PS51918">
    <property type="entry name" value="RADICAL_SAM"/>
    <property type="match status" value="1"/>
</dbReference>
<evidence type="ECO:0000313" key="6">
    <source>
        <dbReference type="EMBL" id="MBC5647106.1"/>
    </source>
</evidence>
<name>A0ABR7ECN9_9FIRM</name>
<dbReference type="CDD" id="cd01335">
    <property type="entry name" value="Radical_SAM"/>
    <property type="match status" value="1"/>
</dbReference>
<dbReference type="RefSeq" id="WP_186856625.1">
    <property type="nucleotide sequence ID" value="NZ_JACOON010000001.1"/>
</dbReference>
<evidence type="ECO:0000313" key="7">
    <source>
        <dbReference type="Proteomes" id="UP000606889"/>
    </source>
</evidence>
<keyword evidence="4" id="KW-0411">Iron-sulfur</keyword>
<accession>A0ABR7ECN9</accession>
<dbReference type="Proteomes" id="UP000606889">
    <property type="component" value="Unassembled WGS sequence"/>
</dbReference>
<evidence type="ECO:0000256" key="3">
    <source>
        <dbReference type="ARBA" id="ARBA00023004"/>
    </source>
</evidence>
<keyword evidence="1" id="KW-0949">S-adenosyl-L-methionine</keyword>
<dbReference type="Pfam" id="PF04055">
    <property type="entry name" value="Radical_SAM"/>
    <property type="match status" value="1"/>
</dbReference>
<dbReference type="SFLD" id="SFLDS00029">
    <property type="entry name" value="Radical_SAM"/>
    <property type="match status" value="1"/>
</dbReference>
<proteinExistence type="predicted"/>
<organism evidence="6 7">
    <name type="scientific">Christensenella tenuis</name>
    <dbReference type="NCBI Taxonomy" id="2763033"/>
    <lineage>
        <taxon>Bacteria</taxon>
        <taxon>Bacillati</taxon>
        <taxon>Bacillota</taxon>
        <taxon>Clostridia</taxon>
        <taxon>Christensenellales</taxon>
        <taxon>Christensenellaceae</taxon>
        <taxon>Christensenella</taxon>
    </lineage>
</organism>
<evidence type="ECO:0000256" key="4">
    <source>
        <dbReference type="ARBA" id="ARBA00023014"/>
    </source>
</evidence>
<evidence type="ECO:0000259" key="5">
    <source>
        <dbReference type="PROSITE" id="PS51918"/>
    </source>
</evidence>
<dbReference type="SMART" id="SM00729">
    <property type="entry name" value="Elp3"/>
    <property type="match status" value="1"/>
</dbReference>
<dbReference type="GO" id="GO:0051989">
    <property type="term" value="F:coproporphyrinogen dehydrogenase activity"/>
    <property type="evidence" value="ECO:0007669"/>
    <property type="project" value="UniProtKB-EC"/>
</dbReference>
<dbReference type="InterPro" id="IPR023995">
    <property type="entry name" value="HemZ"/>
</dbReference>
<dbReference type="EMBL" id="JACOON010000001">
    <property type="protein sequence ID" value="MBC5647106.1"/>
    <property type="molecule type" value="Genomic_DNA"/>
</dbReference>
<feature type="domain" description="Radical SAM core" evidence="5">
    <location>
        <begin position="175"/>
        <end position="409"/>
    </location>
</feature>
<keyword evidence="7" id="KW-1185">Reference proteome</keyword>
<dbReference type="InterPro" id="IPR006638">
    <property type="entry name" value="Elp3/MiaA/NifB-like_rSAM"/>
</dbReference>
<dbReference type="InterPro" id="IPR007197">
    <property type="entry name" value="rSAM"/>
</dbReference>
<dbReference type="NCBIfam" id="TIGR03994">
    <property type="entry name" value="rSAM_HemZ"/>
    <property type="match status" value="1"/>
</dbReference>
<dbReference type="PANTHER" id="PTHR13932">
    <property type="entry name" value="COPROPORPHYRINIGEN III OXIDASE"/>
    <property type="match status" value="1"/>
</dbReference>
<keyword evidence="3" id="KW-0408">Iron</keyword>
<dbReference type="InterPro" id="IPR013785">
    <property type="entry name" value="Aldolase_TIM"/>
</dbReference>
<evidence type="ECO:0000256" key="2">
    <source>
        <dbReference type="ARBA" id="ARBA00022723"/>
    </source>
</evidence>
<dbReference type="SFLD" id="SFLDG01065">
    <property type="entry name" value="anaerobic_coproporphyrinogen-I"/>
    <property type="match status" value="1"/>
</dbReference>
<dbReference type="PANTHER" id="PTHR13932:SF1">
    <property type="entry name" value="OXYGEN-INDEPENDENT COPROPORPHYRINOGEN-III OXIDASE-LIKE PROTEIN HEMZ"/>
    <property type="match status" value="1"/>
</dbReference>
<evidence type="ECO:0000256" key="1">
    <source>
        <dbReference type="ARBA" id="ARBA00022691"/>
    </source>
</evidence>